<dbReference type="AlphaFoldDB" id="A0A939KPC7"/>
<comment type="caution">
    <text evidence="3">The sequence shown here is derived from an EMBL/GenBank/DDBJ whole genome shotgun (WGS) entry which is preliminary data.</text>
</comment>
<evidence type="ECO:0000313" key="4">
    <source>
        <dbReference type="Proteomes" id="UP000664164"/>
    </source>
</evidence>
<reference evidence="3" key="1">
    <citation type="submission" date="2021-03" db="EMBL/GenBank/DDBJ databases">
        <title>A new species, PO-11, isolated from a karst cave deposit.</title>
        <authorList>
            <person name="Zhaoxiaoyong W."/>
        </authorList>
    </citation>
    <scope>NUCLEOTIDE SEQUENCE</scope>
    <source>
        <strain evidence="3">PO-11</strain>
    </source>
</reference>
<dbReference type="Gene3D" id="6.10.250.2410">
    <property type="match status" value="1"/>
</dbReference>
<dbReference type="InterPro" id="IPR003768">
    <property type="entry name" value="ScpA"/>
</dbReference>
<dbReference type="RefSeq" id="WP_207616345.1">
    <property type="nucleotide sequence ID" value="NZ_JAFNLL010000025.1"/>
</dbReference>
<protein>
    <recommendedName>
        <fullName evidence="2">Segregation and condensation protein A</fullName>
    </recommendedName>
</protein>
<name>A0A939KPC7_9MICC</name>
<gene>
    <name evidence="3" type="ORF">J1902_11245</name>
</gene>
<dbReference type="GO" id="GO:0007059">
    <property type="term" value="P:chromosome segregation"/>
    <property type="evidence" value="ECO:0007669"/>
    <property type="project" value="UniProtKB-KW"/>
</dbReference>
<dbReference type="EMBL" id="JAFNLL010000025">
    <property type="protein sequence ID" value="MBO1268545.1"/>
    <property type="molecule type" value="Genomic_DNA"/>
</dbReference>
<evidence type="ECO:0000256" key="1">
    <source>
        <dbReference type="ARBA" id="ARBA00022829"/>
    </source>
</evidence>
<dbReference type="PANTHER" id="PTHR33969">
    <property type="entry name" value="SEGREGATION AND CONDENSATION PROTEIN A"/>
    <property type="match status" value="1"/>
</dbReference>
<accession>A0A939KPC7</accession>
<dbReference type="Proteomes" id="UP000664164">
    <property type="component" value="Unassembled WGS sequence"/>
</dbReference>
<keyword evidence="4" id="KW-1185">Reference proteome</keyword>
<evidence type="ECO:0000256" key="2">
    <source>
        <dbReference type="ARBA" id="ARBA00044777"/>
    </source>
</evidence>
<evidence type="ECO:0000313" key="3">
    <source>
        <dbReference type="EMBL" id="MBO1268545.1"/>
    </source>
</evidence>
<dbReference type="Pfam" id="PF02616">
    <property type="entry name" value="SMC_ScpA"/>
    <property type="match status" value="1"/>
</dbReference>
<organism evidence="3 4">
    <name type="scientific">Arthrobacter cavernae</name>
    <dbReference type="NCBI Taxonomy" id="2817681"/>
    <lineage>
        <taxon>Bacteria</taxon>
        <taxon>Bacillati</taxon>
        <taxon>Actinomycetota</taxon>
        <taxon>Actinomycetes</taxon>
        <taxon>Micrococcales</taxon>
        <taxon>Micrococcaceae</taxon>
        <taxon>Arthrobacter</taxon>
    </lineage>
</organism>
<proteinExistence type="predicted"/>
<dbReference type="PANTHER" id="PTHR33969:SF2">
    <property type="entry name" value="SEGREGATION AND CONDENSATION PROTEIN A"/>
    <property type="match status" value="1"/>
</dbReference>
<keyword evidence="1" id="KW-0159">Chromosome partition</keyword>
<sequence length="283" mass="31361">MAQPPAPPAPGFEVRLENFTGPFDVLLGLISKHQLDITEIALATVTDEFIKYIRKLQELGEEWALDEASEFLVIAATLLDLKAARLLPAGEVEDAEDIALLEARDLLFARLLQYKAFKHVAGLMSDTLDLEAKSFSRQVALEAHFAALLPELVWRHTPEQFAALAAKALTPKDTAAPQVGLEHLHAPAVSIKEQAEIIGRRLRHGVPLSFRALIADAGATAVVVARFLALLEMFRDRVVAFEQAAPLGDLTVRWTGHHEDWSSENLSEEYGLREQHGREQEQQ</sequence>